<keyword evidence="3" id="KW-0547">Nucleotide-binding</keyword>
<evidence type="ECO:0000256" key="4">
    <source>
        <dbReference type="ARBA" id="ARBA00022840"/>
    </source>
</evidence>
<dbReference type="Proteomes" id="UP000199182">
    <property type="component" value="Unassembled WGS sequence"/>
</dbReference>
<evidence type="ECO:0000313" key="8">
    <source>
        <dbReference type="Proteomes" id="UP000199182"/>
    </source>
</evidence>
<feature type="domain" description="ABC transporter" evidence="6">
    <location>
        <begin position="4"/>
        <end position="244"/>
    </location>
</feature>
<dbReference type="Gene3D" id="3.40.50.300">
    <property type="entry name" value="P-loop containing nucleotide triphosphate hydrolases"/>
    <property type="match status" value="1"/>
</dbReference>
<dbReference type="FunFam" id="3.40.50.300:FF:000032">
    <property type="entry name" value="Export ABC transporter ATP-binding protein"/>
    <property type="match status" value="1"/>
</dbReference>
<dbReference type="PANTHER" id="PTHR42798:SF6">
    <property type="entry name" value="CELL DIVISION ATP-BINDING PROTEIN FTSE"/>
    <property type="match status" value="1"/>
</dbReference>
<organism evidence="7 8">
    <name type="scientific">Acetanaerobacterium elongatum</name>
    <dbReference type="NCBI Taxonomy" id="258515"/>
    <lineage>
        <taxon>Bacteria</taxon>
        <taxon>Bacillati</taxon>
        <taxon>Bacillota</taxon>
        <taxon>Clostridia</taxon>
        <taxon>Eubacteriales</taxon>
        <taxon>Oscillospiraceae</taxon>
        <taxon>Acetanaerobacterium</taxon>
    </lineage>
</organism>
<evidence type="ECO:0000256" key="1">
    <source>
        <dbReference type="ARBA" id="ARBA00005417"/>
    </source>
</evidence>
<dbReference type="InterPro" id="IPR017871">
    <property type="entry name" value="ABC_transporter-like_CS"/>
</dbReference>
<evidence type="ECO:0000256" key="5">
    <source>
        <dbReference type="SAM" id="MobiDB-lite"/>
    </source>
</evidence>
<dbReference type="GO" id="GO:0016887">
    <property type="term" value="F:ATP hydrolysis activity"/>
    <property type="evidence" value="ECO:0007669"/>
    <property type="project" value="InterPro"/>
</dbReference>
<feature type="compositionally biased region" description="Basic and acidic residues" evidence="5">
    <location>
        <begin position="336"/>
        <end position="349"/>
    </location>
</feature>
<dbReference type="PROSITE" id="PS00211">
    <property type="entry name" value="ABC_TRANSPORTER_1"/>
    <property type="match status" value="1"/>
</dbReference>
<comment type="similarity">
    <text evidence="1">Belongs to the ABC transporter superfamily.</text>
</comment>
<feature type="compositionally biased region" description="Basic and acidic residues" evidence="5">
    <location>
        <begin position="254"/>
        <end position="270"/>
    </location>
</feature>
<dbReference type="Pfam" id="PF00005">
    <property type="entry name" value="ABC_tran"/>
    <property type="match status" value="1"/>
</dbReference>
<name>A0A1G9VLA3_9FIRM</name>
<dbReference type="InterPro" id="IPR003593">
    <property type="entry name" value="AAA+_ATPase"/>
</dbReference>
<sequence>MSFIEIRNLRKVYRIGSEKVVALNNINLDIERGEILCILGTSGSGKSTLLNMLAGLEKPSRGTVTIGGKYDITKLSENRLTRFRQKNVGFVFQSYNLLPALTAIENVAMPLLFQGVGKSKRNKLALQMLNEVGLKSRARHKPTQMSGGQQQRVGIARAFVAKPKIVFADEPTGNLDTKTTYEVMNLMVKMSRENSQTFILVTHDSEISLFADRVIRIIDGNIESDERVTEEQRAVLKEELEKIRLEKEAEAEKEAAEKEQRKAAKAEAQKGKGKKSKPDKKAKKGKEPSEAQGGKLKKRLFEGLFRKSKNPQPETVQVELKAGEPSEPSAAQQTPDEQKKDEQGAVAHE</sequence>
<keyword evidence="7" id="KW-0449">Lipoprotein</keyword>
<dbReference type="GO" id="GO:0005524">
    <property type="term" value="F:ATP binding"/>
    <property type="evidence" value="ECO:0007669"/>
    <property type="project" value="UniProtKB-KW"/>
</dbReference>
<dbReference type="InterPro" id="IPR003439">
    <property type="entry name" value="ABC_transporter-like_ATP-bd"/>
</dbReference>
<dbReference type="SUPFAM" id="SSF52540">
    <property type="entry name" value="P-loop containing nucleoside triphosphate hydrolases"/>
    <property type="match status" value="1"/>
</dbReference>
<dbReference type="InterPro" id="IPR027417">
    <property type="entry name" value="P-loop_NTPase"/>
</dbReference>
<dbReference type="OrthoDB" id="9802264at2"/>
<dbReference type="SMART" id="SM00382">
    <property type="entry name" value="AAA"/>
    <property type="match status" value="1"/>
</dbReference>
<dbReference type="PANTHER" id="PTHR42798">
    <property type="entry name" value="LIPOPROTEIN-RELEASING SYSTEM ATP-BINDING PROTEIN LOLD"/>
    <property type="match status" value="1"/>
</dbReference>
<dbReference type="PROSITE" id="PS50893">
    <property type="entry name" value="ABC_TRANSPORTER_2"/>
    <property type="match status" value="1"/>
</dbReference>
<proteinExistence type="inferred from homology"/>
<feature type="region of interest" description="Disordered" evidence="5">
    <location>
        <begin position="254"/>
        <end position="349"/>
    </location>
</feature>
<dbReference type="InterPro" id="IPR017911">
    <property type="entry name" value="MacB-like_ATP-bd"/>
</dbReference>
<dbReference type="GO" id="GO:0022857">
    <property type="term" value="F:transmembrane transporter activity"/>
    <property type="evidence" value="ECO:0007669"/>
    <property type="project" value="UniProtKB-ARBA"/>
</dbReference>
<gene>
    <name evidence="7" type="ORF">SAMN05192585_10436</name>
</gene>
<feature type="compositionally biased region" description="Basic residues" evidence="5">
    <location>
        <begin position="271"/>
        <end position="284"/>
    </location>
</feature>
<dbReference type="STRING" id="258515.SAMN05192585_10436"/>
<evidence type="ECO:0000256" key="2">
    <source>
        <dbReference type="ARBA" id="ARBA00022448"/>
    </source>
</evidence>
<dbReference type="EMBL" id="FNID01000004">
    <property type="protein sequence ID" value="SDM72843.1"/>
    <property type="molecule type" value="Genomic_DNA"/>
</dbReference>
<evidence type="ECO:0000256" key="3">
    <source>
        <dbReference type="ARBA" id="ARBA00022741"/>
    </source>
</evidence>
<reference evidence="7 8" key="1">
    <citation type="submission" date="2016-10" db="EMBL/GenBank/DDBJ databases">
        <authorList>
            <person name="de Groot N.N."/>
        </authorList>
    </citation>
    <scope>NUCLEOTIDE SEQUENCE [LARGE SCALE GENOMIC DNA]</scope>
    <source>
        <strain evidence="7 8">CGMCC 1.5012</strain>
    </source>
</reference>
<evidence type="ECO:0000313" key="7">
    <source>
        <dbReference type="EMBL" id="SDM72843.1"/>
    </source>
</evidence>
<keyword evidence="4" id="KW-0067">ATP-binding</keyword>
<protein>
    <submittedName>
        <fullName evidence="7">ABC-type lipoprotein export system, ATPase component</fullName>
    </submittedName>
</protein>
<dbReference type="AlphaFoldDB" id="A0A1G9VLA3"/>
<dbReference type="RefSeq" id="WP_092637961.1">
    <property type="nucleotide sequence ID" value="NZ_FNID01000004.1"/>
</dbReference>
<dbReference type="CDD" id="cd03255">
    <property type="entry name" value="ABC_MJ0796_LolCDE_FtsE"/>
    <property type="match status" value="1"/>
</dbReference>
<keyword evidence="2" id="KW-0813">Transport</keyword>
<dbReference type="GO" id="GO:0098796">
    <property type="term" value="C:membrane protein complex"/>
    <property type="evidence" value="ECO:0007669"/>
    <property type="project" value="UniProtKB-ARBA"/>
</dbReference>
<keyword evidence="8" id="KW-1185">Reference proteome</keyword>
<accession>A0A1G9VLA3</accession>
<evidence type="ECO:0000259" key="6">
    <source>
        <dbReference type="PROSITE" id="PS50893"/>
    </source>
</evidence>